<name>A0A0W0VIJ9_9GAMM</name>
<evidence type="ECO:0000256" key="2">
    <source>
        <dbReference type="ARBA" id="ARBA00001946"/>
    </source>
</evidence>
<dbReference type="STRING" id="45068.Llon_2079"/>
<dbReference type="RefSeq" id="WP_058530033.1">
    <property type="nucleotide sequence ID" value="NZ_CAAAHZ010000011.1"/>
</dbReference>
<dbReference type="NCBIfam" id="TIGR00694">
    <property type="entry name" value="thiM"/>
    <property type="match status" value="1"/>
</dbReference>
<dbReference type="GO" id="GO:0005524">
    <property type="term" value="F:ATP binding"/>
    <property type="evidence" value="ECO:0007669"/>
    <property type="project" value="UniProtKB-UniRule"/>
</dbReference>
<organism evidence="12 13">
    <name type="scientific">Legionella londiniensis</name>
    <dbReference type="NCBI Taxonomy" id="45068"/>
    <lineage>
        <taxon>Bacteria</taxon>
        <taxon>Pseudomonadati</taxon>
        <taxon>Pseudomonadota</taxon>
        <taxon>Gammaproteobacteria</taxon>
        <taxon>Legionellales</taxon>
        <taxon>Legionellaceae</taxon>
        <taxon>Legionella</taxon>
    </lineage>
</organism>
<evidence type="ECO:0000256" key="7">
    <source>
        <dbReference type="ARBA" id="ARBA00022777"/>
    </source>
</evidence>
<dbReference type="GO" id="GO:0009229">
    <property type="term" value="P:thiamine diphosphate biosynthetic process"/>
    <property type="evidence" value="ECO:0007669"/>
    <property type="project" value="UniProtKB-UniRule"/>
</dbReference>
<comment type="cofactor">
    <cofactor evidence="2 11">
        <name>Mg(2+)</name>
        <dbReference type="ChEBI" id="CHEBI:18420"/>
    </cofactor>
</comment>
<dbReference type="EC" id="2.7.1.50" evidence="11"/>
<evidence type="ECO:0000313" key="12">
    <source>
        <dbReference type="EMBL" id="KTD19907.1"/>
    </source>
</evidence>
<gene>
    <name evidence="11" type="primary">thiM</name>
    <name evidence="12" type="ORF">Llon_2079</name>
</gene>
<dbReference type="GO" id="GO:0000287">
    <property type="term" value="F:magnesium ion binding"/>
    <property type="evidence" value="ECO:0007669"/>
    <property type="project" value="UniProtKB-UniRule"/>
</dbReference>
<feature type="binding site" evidence="11">
    <location>
        <position position="193"/>
    </location>
    <ligand>
        <name>substrate</name>
    </ligand>
</feature>
<dbReference type="SUPFAM" id="SSF53613">
    <property type="entry name" value="Ribokinase-like"/>
    <property type="match status" value="1"/>
</dbReference>
<evidence type="ECO:0000256" key="9">
    <source>
        <dbReference type="ARBA" id="ARBA00022842"/>
    </source>
</evidence>
<feature type="binding site" evidence="11">
    <location>
        <position position="166"/>
    </location>
    <ligand>
        <name>ATP</name>
        <dbReference type="ChEBI" id="CHEBI:30616"/>
    </ligand>
</feature>
<feature type="binding site" evidence="11">
    <location>
        <position position="44"/>
    </location>
    <ligand>
        <name>substrate</name>
    </ligand>
</feature>
<accession>A0A0W0VIJ9</accession>
<evidence type="ECO:0000256" key="3">
    <source>
        <dbReference type="ARBA" id="ARBA00004868"/>
    </source>
</evidence>
<proteinExistence type="inferred from homology"/>
<dbReference type="InterPro" id="IPR000417">
    <property type="entry name" value="Hyethyz_kinase"/>
</dbReference>
<dbReference type="Gene3D" id="3.40.1190.20">
    <property type="match status" value="1"/>
</dbReference>
<keyword evidence="10 11" id="KW-0784">Thiamine biosynthesis</keyword>
<dbReference type="AlphaFoldDB" id="A0A0W0VIJ9"/>
<keyword evidence="4 11" id="KW-0808">Transferase</keyword>
<dbReference type="GO" id="GO:0004417">
    <property type="term" value="F:hydroxyethylthiazole kinase activity"/>
    <property type="evidence" value="ECO:0007669"/>
    <property type="project" value="UniProtKB-UniRule"/>
</dbReference>
<keyword evidence="9 11" id="KW-0460">Magnesium</keyword>
<protein>
    <recommendedName>
        <fullName evidence="11">Hydroxyethylthiazole kinase</fullName>
        <ecNumber evidence="11">2.7.1.50</ecNumber>
    </recommendedName>
    <alternativeName>
        <fullName evidence="11">4-methyl-5-beta-hydroxyethylthiazole kinase</fullName>
        <shortName evidence="11">TH kinase</shortName>
        <shortName evidence="11">Thz kinase</shortName>
    </alternativeName>
</protein>
<evidence type="ECO:0000256" key="6">
    <source>
        <dbReference type="ARBA" id="ARBA00022741"/>
    </source>
</evidence>
<dbReference type="CDD" id="cd01170">
    <property type="entry name" value="THZ_kinase"/>
    <property type="match status" value="1"/>
</dbReference>
<dbReference type="UniPathway" id="UPA00060">
    <property type="reaction ID" value="UER00139"/>
</dbReference>
<evidence type="ECO:0000256" key="10">
    <source>
        <dbReference type="ARBA" id="ARBA00022977"/>
    </source>
</evidence>
<dbReference type="PRINTS" id="PR01099">
    <property type="entry name" value="HYETHTZKNASE"/>
</dbReference>
<dbReference type="InterPro" id="IPR029056">
    <property type="entry name" value="Ribokinase-like"/>
</dbReference>
<keyword evidence="13" id="KW-1185">Reference proteome</keyword>
<evidence type="ECO:0000256" key="8">
    <source>
        <dbReference type="ARBA" id="ARBA00022840"/>
    </source>
</evidence>
<comment type="catalytic activity">
    <reaction evidence="1 11">
        <text>5-(2-hydroxyethyl)-4-methylthiazole + ATP = 4-methyl-5-(2-phosphooxyethyl)-thiazole + ADP + H(+)</text>
        <dbReference type="Rhea" id="RHEA:24212"/>
        <dbReference type="ChEBI" id="CHEBI:15378"/>
        <dbReference type="ChEBI" id="CHEBI:17957"/>
        <dbReference type="ChEBI" id="CHEBI:30616"/>
        <dbReference type="ChEBI" id="CHEBI:58296"/>
        <dbReference type="ChEBI" id="CHEBI:456216"/>
        <dbReference type="EC" id="2.7.1.50"/>
    </reaction>
</comment>
<dbReference type="GO" id="GO:0009228">
    <property type="term" value="P:thiamine biosynthetic process"/>
    <property type="evidence" value="ECO:0007669"/>
    <property type="project" value="UniProtKB-KW"/>
</dbReference>
<reference evidence="12 13" key="1">
    <citation type="submission" date="2015-11" db="EMBL/GenBank/DDBJ databases">
        <title>Genomic analysis of 38 Legionella species identifies large and diverse effector repertoires.</title>
        <authorList>
            <person name="Burstein D."/>
            <person name="Amaro F."/>
            <person name="Zusman T."/>
            <person name="Lifshitz Z."/>
            <person name="Cohen O."/>
            <person name="Gilbert J.A."/>
            <person name="Pupko T."/>
            <person name="Shuman H.A."/>
            <person name="Segal G."/>
        </authorList>
    </citation>
    <scope>NUCLEOTIDE SEQUENCE [LARGE SCALE GENOMIC DNA]</scope>
    <source>
        <strain evidence="12 13">ATCC 49505</strain>
    </source>
</reference>
<dbReference type="Pfam" id="PF02110">
    <property type="entry name" value="HK"/>
    <property type="match status" value="1"/>
</dbReference>
<dbReference type="NCBIfam" id="NF006830">
    <property type="entry name" value="PRK09355.1"/>
    <property type="match status" value="1"/>
</dbReference>
<evidence type="ECO:0000256" key="4">
    <source>
        <dbReference type="ARBA" id="ARBA00022679"/>
    </source>
</evidence>
<keyword evidence="8 11" id="KW-0067">ATP-binding</keyword>
<evidence type="ECO:0000256" key="1">
    <source>
        <dbReference type="ARBA" id="ARBA00001771"/>
    </source>
</evidence>
<sequence length="260" mass="27815">MYDHMLQSIKKIKEVRPVILNITNHVTMDFIANGLLSLGASPIMTQSLEEMEELIHIAQGVVINIGTLNPEFIRLCEKACSIANQSGKPIVFDPVGAGASQYRTKASLSLLEQFRFATIRGNASEIMSLGGEHHNSKGVDANMATSEAVDAAKLLSAKYNAVITVSGKTDMVLLHDKLGAYDRGHAMMPAITGSGCLLSSVISAFNSVCDDYFKASSLAVVYFGICGEMAAKRSNGPGSFKSCLIDAMAKIPGRTDYETA</sequence>
<comment type="caution">
    <text evidence="12">The sequence shown here is derived from an EMBL/GenBank/DDBJ whole genome shotgun (WGS) entry which is preliminary data.</text>
</comment>
<keyword evidence="7 11" id="KW-0418">Kinase</keyword>
<dbReference type="OrthoDB" id="8909021at2"/>
<comment type="similarity">
    <text evidence="11">Belongs to the Thz kinase family.</text>
</comment>
<evidence type="ECO:0000313" key="13">
    <source>
        <dbReference type="Proteomes" id="UP000054997"/>
    </source>
</evidence>
<evidence type="ECO:0000256" key="11">
    <source>
        <dbReference type="HAMAP-Rule" id="MF_00228"/>
    </source>
</evidence>
<dbReference type="PIRSF" id="PIRSF000513">
    <property type="entry name" value="Thz_kinase"/>
    <property type="match status" value="1"/>
</dbReference>
<dbReference type="PATRIC" id="fig|45068.5.peg.2261"/>
<comment type="function">
    <text evidence="11">Catalyzes the phosphorylation of the hydroxyl group of 4-methyl-5-beta-hydroxyethylthiazole (THZ).</text>
</comment>
<dbReference type="HAMAP" id="MF_00228">
    <property type="entry name" value="Thz_kinase"/>
    <property type="match status" value="1"/>
</dbReference>
<dbReference type="Proteomes" id="UP000054997">
    <property type="component" value="Unassembled WGS sequence"/>
</dbReference>
<comment type="pathway">
    <text evidence="3 11">Cofactor biosynthesis; thiamine diphosphate biosynthesis; 4-methyl-5-(2-phosphoethyl)-thiazole from 5-(2-hydroxyethyl)-4-methylthiazole: step 1/1.</text>
</comment>
<dbReference type="EMBL" id="LNYK01000033">
    <property type="protein sequence ID" value="KTD19907.1"/>
    <property type="molecule type" value="Genomic_DNA"/>
</dbReference>
<feature type="binding site" evidence="11">
    <location>
        <position position="120"/>
    </location>
    <ligand>
        <name>ATP</name>
        <dbReference type="ChEBI" id="CHEBI:30616"/>
    </ligand>
</feature>
<keyword evidence="6 11" id="KW-0547">Nucleotide-binding</keyword>
<keyword evidence="5 11" id="KW-0479">Metal-binding</keyword>
<evidence type="ECO:0000256" key="5">
    <source>
        <dbReference type="ARBA" id="ARBA00022723"/>
    </source>
</evidence>